<dbReference type="OrthoDB" id="5392716at2759"/>
<dbReference type="Pfam" id="PF24764">
    <property type="entry name" value="rva_4"/>
    <property type="match status" value="1"/>
</dbReference>
<dbReference type="PANTHER" id="PTHR46177">
    <property type="entry name" value="INTEGRASE CATALYTIC DOMAIN-CONTAINING PROTEIN"/>
    <property type="match status" value="1"/>
</dbReference>
<dbReference type="EMBL" id="PKSM01000235">
    <property type="protein sequence ID" value="POW01254.1"/>
    <property type="molecule type" value="Genomic_DNA"/>
</dbReference>
<comment type="caution">
    <text evidence="3">The sequence shown here is derived from an EMBL/GenBank/DDBJ whole genome shotgun (WGS) entry which is preliminary data.</text>
</comment>
<feature type="region of interest" description="Disordered" evidence="1">
    <location>
        <begin position="549"/>
        <end position="576"/>
    </location>
</feature>
<dbReference type="VEuPathDB" id="FungiDB:PSTT_17074"/>
<organism evidence="3 4">
    <name type="scientific">Puccinia striiformis</name>
    <dbReference type="NCBI Taxonomy" id="27350"/>
    <lineage>
        <taxon>Eukaryota</taxon>
        <taxon>Fungi</taxon>
        <taxon>Dikarya</taxon>
        <taxon>Basidiomycota</taxon>
        <taxon>Pucciniomycotina</taxon>
        <taxon>Pucciniomycetes</taxon>
        <taxon>Pucciniales</taxon>
        <taxon>Pucciniaceae</taxon>
        <taxon>Puccinia</taxon>
    </lineage>
</organism>
<sequence length="576" mass="65709">MLSFSPLGPGQQYSMAPLHMAAVSGPVQNPRYIHVQTSVFHLNRHYPSSHFTAFDPMGDISTSDYDTEHSGSDDPMEPDLPGDIEQKITRDLLAQGLKGPKILTILKDQYKIKISPRNFSRKRKQWGLQQSDLPKGPPPAVQASIRSSHCKGLTLNEMKARLFKETRVNVAIRTLQRYLQVLQLKQLTNDLEDGRISLAQVIECINHARTELLLTSAGYRSMHRILKKFYSISIPRTVLYEILQEIDPDGLALRLRQACKRRIFRVNGPNHVWACDGHDKLKKFGICIYGMIDAWSRKILGMFVHVTNNDPKHIGVYFLQTAAKAGGIPLKVTTDFGTETIDMAAHQMFLSHHYAGISAEEAGKRMHFTKSTHNQKIEALWSQMMKQHNRKVIDVIQDKIDEGEYDPHDEVQKLLFLFLWIPVFQTSVDRWVYLQNNSRKRRDHRISLPTACTPDFSYSTPESFGTTDQLVNVPANHLEQFLHQNYPDQEAMFTHTPPWFHDVATGIMEALNLRFHNISLGSVWIAFDHMLPYIKNSFSDDQPLPSYGWPPAPLIDSPHGSDEGEDNLSSSDQEHI</sequence>
<evidence type="ECO:0000256" key="1">
    <source>
        <dbReference type="SAM" id="MobiDB-lite"/>
    </source>
</evidence>
<name>A0A2S4UVE6_9BASI</name>
<feature type="compositionally biased region" description="Polar residues" evidence="1">
    <location>
        <begin position="567"/>
        <end position="576"/>
    </location>
</feature>
<evidence type="ECO:0000259" key="2">
    <source>
        <dbReference type="Pfam" id="PF24764"/>
    </source>
</evidence>
<reference evidence="4" key="3">
    <citation type="journal article" date="2018" name="Mol. Plant Microbe Interact.">
        <title>Genome sequence resources for the wheat stripe rust pathogen (Puccinia striiformis f. sp. tritici) and the barley stripe rust pathogen (Puccinia striiformis f. sp. hordei).</title>
        <authorList>
            <person name="Xia C."/>
            <person name="Wang M."/>
            <person name="Yin C."/>
            <person name="Cornejo O.E."/>
            <person name="Hulbert S.H."/>
            <person name="Chen X."/>
        </authorList>
    </citation>
    <scope>NUCLEOTIDE SEQUENCE [LARGE SCALE GENOMIC DNA]</scope>
    <source>
        <strain evidence="4">93TX-2</strain>
    </source>
</reference>
<dbReference type="VEuPathDB" id="FungiDB:PSHT_12631"/>
<gene>
    <name evidence="3" type="ORF">PSHT_12631</name>
</gene>
<feature type="region of interest" description="Disordered" evidence="1">
    <location>
        <begin position="122"/>
        <end position="142"/>
    </location>
</feature>
<evidence type="ECO:0000313" key="3">
    <source>
        <dbReference type="EMBL" id="POW01254.1"/>
    </source>
</evidence>
<dbReference type="InterPro" id="IPR058913">
    <property type="entry name" value="Integrase_dom_put"/>
</dbReference>
<dbReference type="SUPFAM" id="SSF53098">
    <property type="entry name" value="Ribonuclease H-like"/>
    <property type="match status" value="1"/>
</dbReference>
<reference evidence="3 4" key="1">
    <citation type="submission" date="2017-12" db="EMBL/GenBank/DDBJ databases">
        <title>Gene loss provides genomic basis for host adaptation in cereal stripe rust fungi.</title>
        <authorList>
            <person name="Xia C."/>
        </authorList>
    </citation>
    <scope>NUCLEOTIDE SEQUENCE [LARGE SCALE GENOMIC DNA]</scope>
    <source>
        <strain evidence="3 4">93TX-2</strain>
    </source>
</reference>
<keyword evidence="4" id="KW-1185">Reference proteome</keyword>
<evidence type="ECO:0000313" key="4">
    <source>
        <dbReference type="Proteomes" id="UP000238274"/>
    </source>
</evidence>
<feature type="domain" description="Integrase core" evidence="2">
    <location>
        <begin position="263"/>
        <end position="444"/>
    </location>
</feature>
<dbReference type="PANTHER" id="PTHR46177:SF1">
    <property type="entry name" value="INTEGRASE CATALYTIC DOMAIN-CONTAINING PROTEIN"/>
    <property type="match status" value="1"/>
</dbReference>
<dbReference type="AlphaFoldDB" id="A0A2S4UVE6"/>
<reference evidence="4" key="2">
    <citation type="journal article" date="2018" name="BMC Genomics">
        <title>Genomic insights into host adaptation between the wheat stripe rust pathogen (Puccinia striiformis f. sp. tritici) and the barley stripe rust pathogen (Puccinia striiformis f. sp. hordei).</title>
        <authorList>
            <person name="Xia C."/>
            <person name="Wang M."/>
            <person name="Yin C."/>
            <person name="Cornejo O.E."/>
            <person name="Hulbert S.H."/>
            <person name="Chen X."/>
        </authorList>
    </citation>
    <scope>NUCLEOTIDE SEQUENCE [LARGE SCALE GENOMIC DNA]</scope>
    <source>
        <strain evidence="4">93TX-2</strain>
    </source>
</reference>
<proteinExistence type="predicted"/>
<dbReference type="InterPro" id="IPR012337">
    <property type="entry name" value="RNaseH-like_sf"/>
</dbReference>
<dbReference type="Proteomes" id="UP000238274">
    <property type="component" value="Unassembled WGS sequence"/>
</dbReference>
<protein>
    <recommendedName>
        <fullName evidence="2">Integrase core domain-containing protein</fullName>
    </recommendedName>
</protein>
<accession>A0A2S4UVE6</accession>